<evidence type="ECO:0000313" key="1">
    <source>
        <dbReference type="EMBL" id="SFI62606.1"/>
    </source>
</evidence>
<dbReference type="RefSeq" id="WP_245779203.1">
    <property type="nucleotide sequence ID" value="NZ_FOQH01000008.1"/>
</dbReference>
<reference evidence="1 2" key="1">
    <citation type="submission" date="2016-10" db="EMBL/GenBank/DDBJ databases">
        <authorList>
            <person name="de Groot N.N."/>
        </authorList>
    </citation>
    <scope>NUCLEOTIDE SEQUENCE [LARGE SCALE GENOMIC DNA]</scope>
    <source>
        <strain evidence="1 2">CGMCC 1.11030</strain>
    </source>
</reference>
<keyword evidence="2" id="KW-1185">Reference proteome</keyword>
<gene>
    <name evidence="1" type="ORF">SAMN05216258_108114</name>
</gene>
<dbReference type="STRING" id="1114924.SAMN05216258_108114"/>
<dbReference type="SUPFAM" id="SSF69118">
    <property type="entry name" value="AhpD-like"/>
    <property type="match status" value="1"/>
</dbReference>
<protein>
    <submittedName>
        <fullName evidence="1">4-carboxymuconolactone decarboxylase</fullName>
    </submittedName>
</protein>
<accession>A0A1I3JR12</accession>
<name>A0A1I3JR12_9RHOB</name>
<dbReference type="EMBL" id="FOQH01000008">
    <property type="protein sequence ID" value="SFI62606.1"/>
    <property type="molecule type" value="Genomic_DNA"/>
</dbReference>
<evidence type="ECO:0000313" key="2">
    <source>
        <dbReference type="Proteomes" id="UP000199377"/>
    </source>
</evidence>
<proteinExistence type="predicted"/>
<dbReference type="PANTHER" id="PTHR34846">
    <property type="entry name" value="4-CARBOXYMUCONOLACTONE DECARBOXYLASE FAMILY PROTEIN (AFU_ORTHOLOGUE AFUA_6G11590)"/>
    <property type="match status" value="1"/>
</dbReference>
<dbReference type="Proteomes" id="UP000199377">
    <property type="component" value="Unassembled WGS sequence"/>
</dbReference>
<dbReference type="AlphaFoldDB" id="A0A1I3JR12"/>
<dbReference type="InterPro" id="IPR029032">
    <property type="entry name" value="AhpD-like"/>
</dbReference>
<organism evidence="1 2">
    <name type="scientific">Albimonas pacifica</name>
    <dbReference type="NCBI Taxonomy" id="1114924"/>
    <lineage>
        <taxon>Bacteria</taxon>
        <taxon>Pseudomonadati</taxon>
        <taxon>Pseudomonadota</taxon>
        <taxon>Alphaproteobacteria</taxon>
        <taxon>Rhodobacterales</taxon>
        <taxon>Paracoccaceae</taxon>
        <taxon>Albimonas</taxon>
    </lineage>
</organism>
<dbReference type="Gene3D" id="1.20.1290.10">
    <property type="entry name" value="AhpD-like"/>
    <property type="match status" value="1"/>
</dbReference>
<dbReference type="PANTHER" id="PTHR34846:SF11">
    <property type="entry name" value="4-CARBOXYMUCONOLACTONE DECARBOXYLASE FAMILY PROTEIN (AFU_ORTHOLOGUE AFUA_6G11590)"/>
    <property type="match status" value="1"/>
</dbReference>
<sequence length="181" mass="19604">MARLAPPELSDMSDAQKEVAEAILSGPRAAIIGPLGFWLHRPGLAAPAQELGAYCRFGSSLPTRLSEIAICTVARVWSAQFEWYAHKKMALDAGVSPAVLDAIRDRTPPPFADAQEAICHEFSLVAQRDRTVPAELYERALSILGRDGLVDLVGINGYYALVSLTLNVFDADLPEGVEPEM</sequence>